<dbReference type="AlphaFoldDB" id="A0A3S5Y812"/>
<evidence type="ECO:0000313" key="3">
    <source>
        <dbReference type="Proteomes" id="UP000006892"/>
    </source>
</evidence>
<feature type="transmembrane region" description="Helical" evidence="1">
    <location>
        <begin position="35"/>
        <end position="54"/>
    </location>
</feature>
<dbReference type="EMBL" id="FN563149">
    <property type="protein sequence ID" value="CBH48701.1"/>
    <property type="molecule type" value="Genomic_DNA"/>
</dbReference>
<dbReference type="KEGG" id="req:REQ_26760"/>
<feature type="transmembrane region" description="Helical" evidence="1">
    <location>
        <begin position="9"/>
        <end position="29"/>
    </location>
</feature>
<evidence type="ECO:0000313" key="2">
    <source>
        <dbReference type="EMBL" id="CBH48701.1"/>
    </source>
</evidence>
<name>A0A3S5Y812_RHOH1</name>
<proteinExistence type="predicted"/>
<keyword evidence="1" id="KW-0472">Membrane</keyword>
<gene>
    <name evidence="2" type="ordered locus">REQ_26760</name>
</gene>
<accession>A0A3S5Y812</accession>
<organism evidence="2">
    <name type="scientific">Rhodococcus hoagii (strain 103S)</name>
    <name type="common">Rhodococcus equi</name>
    <dbReference type="NCBI Taxonomy" id="685727"/>
    <lineage>
        <taxon>Bacteria</taxon>
        <taxon>Bacillati</taxon>
        <taxon>Actinomycetota</taxon>
        <taxon>Actinomycetes</taxon>
        <taxon>Mycobacteriales</taxon>
        <taxon>Nocardiaceae</taxon>
        <taxon>Prescottella</taxon>
    </lineage>
</organism>
<sequence length="55" mass="5791">MRCRTMSTVFIYVLFLAAGFAIGGAYAMWKVNKLASGVLVALAVLAAASGILRLI</sequence>
<reference evidence="2" key="1">
    <citation type="journal article" date="2010" name="PLoS Genet.">
        <title>The genome of a pathogenic rhodococcus: cooptive virulence underpinned by key gene acquisitions.</title>
        <authorList>
            <person name="Letek M."/>
            <person name="Gonzalez P."/>
            <person name="Macarthur I."/>
            <person name="Rodriguez H."/>
            <person name="Freeman T.C."/>
            <person name="Valero-Rello A."/>
            <person name="Blanco M."/>
            <person name="Buckley T."/>
            <person name="Cherevach I."/>
            <person name="Fahey R."/>
            <person name="Hapeshi A."/>
            <person name="Holdstock J."/>
            <person name="Leadon D."/>
            <person name="Navas J."/>
            <person name="Ocampo A."/>
            <person name="Quail M.A."/>
            <person name="Sanders M."/>
            <person name="Scortti M.M."/>
            <person name="Prescott J.F."/>
            <person name="Fogarty U."/>
            <person name="Meijer W.G."/>
            <person name="Parkhill J."/>
            <person name="Bentley S.D."/>
            <person name="Vazquez-Boland J.A."/>
        </authorList>
    </citation>
    <scope>NUCLEOTIDE SEQUENCE [LARGE SCALE GENOMIC DNA]</scope>
    <source>
        <strain evidence="2 3">103S</strain>
    </source>
</reference>
<keyword evidence="1" id="KW-0812">Transmembrane</keyword>
<keyword evidence="1" id="KW-1133">Transmembrane helix</keyword>
<evidence type="ECO:0000256" key="1">
    <source>
        <dbReference type="SAM" id="Phobius"/>
    </source>
</evidence>
<dbReference type="Proteomes" id="UP001154400">
    <property type="component" value="Chromosome"/>
</dbReference>
<protein>
    <submittedName>
        <fullName evidence="2">Integral membrane protein</fullName>
    </submittedName>
</protein>